<dbReference type="AlphaFoldDB" id="A0A915DYP7"/>
<evidence type="ECO:0000256" key="1">
    <source>
        <dbReference type="SAM" id="MobiDB-lite"/>
    </source>
</evidence>
<protein>
    <submittedName>
        <fullName evidence="3">Uncharacterized protein</fullName>
    </submittedName>
</protein>
<dbReference type="Proteomes" id="UP000887574">
    <property type="component" value="Unplaced"/>
</dbReference>
<keyword evidence="2" id="KW-1185">Reference proteome</keyword>
<name>A0A915DYP7_9BILA</name>
<feature type="region of interest" description="Disordered" evidence="1">
    <location>
        <begin position="74"/>
        <end position="96"/>
    </location>
</feature>
<feature type="region of interest" description="Disordered" evidence="1">
    <location>
        <begin position="1"/>
        <end position="20"/>
    </location>
</feature>
<accession>A0A915DYP7</accession>
<evidence type="ECO:0000313" key="3">
    <source>
        <dbReference type="WBParaSite" id="jg25091"/>
    </source>
</evidence>
<evidence type="ECO:0000313" key="2">
    <source>
        <dbReference type="Proteomes" id="UP000887574"/>
    </source>
</evidence>
<sequence length="96" mass="10926">MVMVSRNATRSCTRSFGPDDQQQEVMGLVLPEKTNNSVVMSSTQPIMPNTVKTTDKPVVVFIAPRQCTAIEDKKQNADRRLPEEKMRKEFENLNNK</sequence>
<dbReference type="WBParaSite" id="jg25091">
    <property type="protein sequence ID" value="jg25091"/>
    <property type="gene ID" value="jg25091"/>
</dbReference>
<proteinExistence type="predicted"/>
<organism evidence="2 3">
    <name type="scientific">Ditylenchus dipsaci</name>
    <dbReference type="NCBI Taxonomy" id="166011"/>
    <lineage>
        <taxon>Eukaryota</taxon>
        <taxon>Metazoa</taxon>
        <taxon>Ecdysozoa</taxon>
        <taxon>Nematoda</taxon>
        <taxon>Chromadorea</taxon>
        <taxon>Rhabditida</taxon>
        <taxon>Tylenchina</taxon>
        <taxon>Tylenchomorpha</taxon>
        <taxon>Sphaerularioidea</taxon>
        <taxon>Anguinidae</taxon>
        <taxon>Anguininae</taxon>
        <taxon>Ditylenchus</taxon>
    </lineage>
</organism>
<feature type="compositionally biased region" description="Polar residues" evidence="1">
    <location>
        <begin position="1"/>
        <end position="14"/>
    </location>
</feature>
<reference evidence="3" key="1">
    <citation type="submission" date="2022-11" db="UniProtKB">
        <authorList>
            <consortium name="WormBaseParasite"/>
        </authorList>
    </citation>
    <scope>IDENTIFICATION</scope>
</reference>